<dbReference type="STRING" id="1849968.A8C32_12755"/>
<comment type="caution">
    <text evidence="2">The sequence shown here is derived from an EMBL/GenBank/DDBJ whole genome shotgun (WGS) entry which is preliminary data.</text>
</comment>
<protein>
    <submittedName>
        <fullName evidence="2">Flagellin biosynthesis protein FlgD</fullName>
    </submittedName>
</protein>
<evidence type="ECO:0000256" key="1">
    <source>
        <dbReference type="SAM" id="SignalP"/>
    </source>
</evidence>
<dbReference type="Proteomes" id="UP000095713">
    <property type="component" value="Unassembled WGS sequence"/>
</dbReference>
<dbReference type="RefSeq" id="WP_069829003.1">
    <property type="nucleotide sequence ID" value="NZ_MDJD01000007.1"/>
</dbReference>
<dbReference type="EMBL" id="MDJD01000007">
    <property type="protein sequence ID" value="OEK09567.1"/>
    <property type="molecule type" value="Genomic_DNA"/>
</dbReference>
<name>A0A1E5TDZ8_9FLAO</name>
<proteinExistence type="predicted"/>
<feature type="chain" id="PRO_5009186393" evidence="1">
    <location>
        <begin position="27"/>
        <end position="167"/>
    </location>
</feature>
<accession>A0A1E5TDZ8</accession>
<evidence type="ECO:0000313" key="2">
    <source>
        <dbReference type="EMBL" id="OEK09567.1"/>
    </source>
</evidence>
<organism evidence="2 3">
    <name type="scientific">Flavivirga aquatica</name>
    <dbReference type="NCBI Taxonomy" id="1849968"/>
    <lineage>
        <taxon>Bacteria</taxon>
        <taxon>Pseudomonadati</taxon>
        <taxon>Bacteroidota</taxon>
        <taxon>Flavobacteriia</taxon>
        <taxon>Flavobacteriales</taxon>
        <taxon>Flavobacteriaceae</taxon>
        <taxon>Flavivirga</taxon>
    </lineage>
</organism>
<dbReference type="Pfam" id="PF10029">
    <property type="entry name" value="DUF2271"/>
    <property type="match status" value="1"/>
</dbReference>
<dbReference type="AlphaFoldDB" id="A0A1E5TDZ8"/>
<dbReference type="InterPro" id="IPR014469">
    <property type="entry name" value="DUF2271"/>
</dbReference>
<reference evidence="2 3" key="1">
    <citation type="submission" date="2016-05" db="EMBL/GenBank/DDBJ databases">
        <title>Draft Genome Sequence of Algibacter sp. Strain SK-16 Isolated from the Surface Water of Aburatsubo Inlet.</title>
        <authorList>
            <person name="Wong S.-K."/>
            <person name="Yoshizawa S."/>
            <person name="Nakajima Y."/>
            <person name="Ogura Y."/>
            <person name="Tetsuya H."/>
            <person name="Hamasaki K."/>
        </authorList>
    </citation>
    <scope>NUCLEOTIDE SEQUENCE [LARGE SCALE GENOMIC DNA]</scope>
    <source>
        <strain evidence="2 3">SK-16</strain>
    </source>
</reference>
<feature type="signal peptide" evidence="1">
    <location>
        <begin position="1"/>
        <end position="26"/>
    </location>
</feature>
<keyword evidence="2" id="KW-0282">Flagellum</keyword>
<evidence type="ECO:0000313" key="3">
    <source>
        <dbReference type="Proteomes" id="UP000095713"/>
    </source>
</evidence>
<keyword evidence="3" id="KW-1185">Reference proteome</keyword>
<gene>
    <name evidence="2" type="ORF">A8C32_12755</name>
</gene>
<keyword evidence="2" id="KW-0969">Cilium</keyword>
<dbReference type="OrthoDB" id="1430845at2"/>
<keyword evidence="2" id="KW-0966">Cell projection</keyword>
<keyword evidence="1" id="KW-0732">Signal</keyword>
<sequence>MKNTQVFKIVSLLALVLFTLSGFVNKSADSAAYKCMIQMTNYSGEGAYIVISLLNPDGDYEKTLYVQGDDDEWYSDITEWWQFHGKVRTDIDAITGATISGGERAISVIQIPNNKIDMGYKIRFESAVEDQEYYKNDVEFELTSESIKSKVEGHGFIRYVRMMPQAK</sequence>